<evidence type="ECO:0000313" key="1">
    <source>
        <dbReference type="EMBL" id="KKT43778.1"/>
    </source>
</evidence>
<name>A0A0G1HB73_9BACT</name>
<organism evidence="1 2">
    <name type="scientific">Candidatus Wolfebacteria bacterium GW2011_GWE2_44_13</name>
    <dbReference type="NCBI Taxonomy" id="1619017"/>
    <lineage>
        <taxon>Bacteria</taxon>
        <taxon>Candidatus Wolfeibacteriota</taxon>
    </lineage>
</organism>
<protein>
    <submittedName>
        <fullName evidence="1">Uncharacterized protein</fullName>
    </submittedName>
</protein>
<gene>
    <name evidence="1" type="ORF">UW32_C0001G0370</name>
</gene>
<dbReference type="Proteomes" id="UP000034051">
    <property type="component" value="Unassembled WGS sequence"/>
</dbReference>
<dbReference type="AlphaFoldDB" id="A0A0G1HB73"/>
<comment type="caution">
    <text evidence="1">The sequence shown here is derived from an EMBL/GenBank/DDBJ whole genome shotgun (WGS) entry which is preliminary data.</text>
</comment>
<evidence type="ECO:0000313" key="2">
    <source>
        <dbReference type="Proteomes" id="UP000034051"/>
    </source>
</evidence>
<proteinExistence type="predicted"/>
<accession>A0A0G1HB73</accession>
<dbReference type="EMBL" id="LCHW01000001">
    <property type="protein sequence ID" value="KKT43778.1"/>
    <property type="molecule type" value="Genomic_DNA"/>
</dbReference>
<sequence>MTEMKQQKIALDALLVGAPLLTFLMELAAIEESTITEGLLEPMREGEIALGEMLPFEKRVFAWSTARKEQASQELKRIKETLCETCGACDIVGSEFRQACTAAVKFDDETDKGIAFLHDSIRARFPDAKGAYLLRKGFMVVQSAKPEKSARSEMHVHVVSGFGFEGLLGILASGLARKS</sequence>
<reference evidence="1 2" key="1">
    <citation type="journal article" date="2015" name="Nature">
        <title>rRNA introns, odd ribosomes, and small enigmatic genomes across a large radiation of phyla.</title>
        <authorList>
            <person name="Brown C.T."/>
            <person name="Hug L.A."/>
            <person name="Thomas B.C."/>
            <person name="Sharon I."/>
            <person name="Castelle C.J."/>
            <person name="Singh A."/>
            <person name="Wilkins M.J."/>
            <person name="Williams K.H."/>
            <person name="Banfield J.F."/>
        </authorList>
    </citation>
    <scope>NUCLEOTIDE SEQUENCE [LARGE SCALE GENOMIC DNA]</scope>
</reference>